<organism evidence="1 2">
    <name type="scientific">Candidatus Epulonipiscium fishelsonii</name>
    <dbReference type="NCBI Taxonomy" id="77094"/>
    <lineage>
        <taxon>Bacteria</taxon>
        <taxon>Bacillati</taxon>
        <taxon>Bacillota</taxon>
        <taxon>Clostridia</taxon>
        <taxon>Lachnospirales</taxon>
        <taxon>Lachnospiraceae</taxon>
        <taxon>Candidatus Epulonipiscium</taxon>
    </lineage>
</organism>
<keyword evidence="2" id="KW-1185">Reference proteome</keyword>
<accession>A0ACC8XJU1</accession>
<comment type="caution">
    <text evidence="1">The sequence shown here is derived from an EMBL/GenBank/DDBJ whole genome shotgun (WGS) entry which is preliminary data.</text>
</comment>
<dbReference type="Proteomes" id="UP000188637">
    <property type="component" value="Unassembled WGS sequence"/>
</dbReference>
<evidence type="ECO:0000313" key="2">
    <source>
        <dbReference type="Proteomes" id="UP000188637"/>
    </source>
</evidence>
<gene>
    <name evidence="1" type="ORF">AN640_03210</name>
</gene>
<evidence type="ECO:0000313" key="1">
    <source>
        <dbReference type="EMBL" id="ONI46536.1"/>
    </source>
</evidence>
<name>A0ACC8XJU1_9FIRM</name>
<protein>
    <submittedName>
        <fullName evidence="1">Uncharacterized protein</fullName>
    </submittedName>
</protein>
<reference evidence="1" key="1">
    <citation type="submission" date="2016-08" db="EMBL/GenBank/DDBJ databases">
        <authorList>
            <person name="Ngugi D.K."/>
            <person name="Miyake S."/>
            <person name="Stingl U."/>
        </authorList>
    </citation>
    <scope>NUCLEOTIDE SEQUENCE</scope>
    <source>
        <strain evidence="1">SCG-D08WGA-EpuloA1</strain>
    </source>
</reference>
<proteinExistence type="predicted"/>
<sequence>MKVYKFKNIIMTENSFPVLFGSEIKTIEVNLKKIASDFWSMKYTKGKVKCNVLYKIFYKLIFNPVGRKLLKKKVNKNKCIGCERCAKICPVNNIKVIDGKAKIGKKCAECFGCIHWCPKQAVKINRNIKKTNQYHNKHVKFKEFNR</sequence>
<dbReference type="EMBL" id="LJHD01000004">
    <property type="protein sequence ID" value="ONI46536.1"/>
    <property type="molecule type" value="Genomic_DNA"/>
</dbReference>